<dbReference type="EMBL" id="JAHLFS010000010">
    <property type="protein sequence ID" value="MBU3851225.1"/>
    <property type="molecule type" value="Genomic_DNA"/>
</dbReference>
<evidence type="ECO:0000313" key="1">
    <source>
        <dbReference type="EMBL" id="MBU3851225.1"/>
    </source>
</evidence>
<organism evidence="1 2">
    <name type="scientific">Candidatus Paralactobacillus gallistercoris</name>
    <dbReference type="NCBI Taxonomy" id="2838724"/>
    <lineage>
        <taxon>Bacteria</taxon>
        <taxon>Bacillati</taxon>
        <taxon>Bacillota</taxon>
        <taxon>Bacilli</taxon>
        <taxon>Lactobacillales</taxon>
        <taxon>Lactobacillaceae</taxon>
        <taxon>Lactobacillus</taxon>
    </lineage>
</organism>
<name>A0A948TIH0_9LACO</name>
<reference evidence="1" key="1">
    <citation type="journal article" date="2021" name="PeerJ">
        <title>Extensive microbial diversity within the chicken gut microbiome revealed by metagenomics and culture.</title>
        <authorList>
            <person name="Gilroy R."/>
            <person name="Ravi A."/>
            <person name="Getino M."/>
            <person name="Pursley I."/>
            <person name="Horton D.L."/>
            <person name="Alikhan N.F."/>
            <person name="Baker D."/>
            <person name="Gharbi K."/>
            <person name="Hall N."/>
            <person name="Watson M."/>
            <person name="Adriaenssens E.M."/>
            <person name="Foster-Nyarko E."/>
            <person name="Jarju S."/>
            <person name="Secka A."/>
            <person name="Antonio M."/>
            <person name="Oren A."/>
            <person name="Chaudhuri R.R."/>
            <person name="La Ragione R."/>
            <person name="Hildebrand F."/>
            <person name="Pallen M.J."/>
        </authorList>
    </citation>
    <scope>NUCLEOTIDE SEQUENCE</scope>
    <source>
        <strain evidence="1">F6-6636</strain>
    </source>
</reference>
<sequence length="144" mass="16426">MSKEQQKILRYSQAINTLITNTQTIQNKLNPLFETLKQHLKDNQADMAAAAYQKTLQAFIDGTNDYRNELAKLTKAVAPARLLGSHHSLVTAYRDYVAGCQQMVDSMHDDQTIDIDQFMLAEKQQDAANMQITRCLRKLCVNYD</sequence>
<evidence type="ECO:0000313" key="2">
    <source>
        <dbReference type="Proteomes" id="UP000777303"/>
    </source>
</evidence>
<proteinExistence type="predicted"/>
<dbReference type="Proteomes" id="UP000777303">
    <property type="component" value="Unassembled WGS sequence"/>
</dbReference>
<reference evidence="1" key="2">
    <citation type="submission" date="2021-04" db="EMBL/GenBank/DDBJ databases">
        <authorList>
            <person name="Gilroy R."/>
        </authorList>
    </citation>
    <scope>NUCLEOTIDE SEQUENCE</scope>
    <source>
        <strain evidence="1">F6-6636</strain>
    </source>
</reference>
<accession>A0A948TIH0</accession>
<protein>
    <submittedName>
        <fullName evidence="1">Uncharacterized protein</fullName>
    </submittedName>
</protein>
<dbReference type="AlphaFoldDB" id="A0A948TIH0"/>
<gene>
    <name evidence="1" type="ORF">H9901_00725</name>
</gene>
<comment type="caution">
    <text evidence="1">The sequence shown here is derived from an EMBL/GenBank/DDBJ whole genome shotgun (WGS) entry which is preliminary data.</text>
</comment>